<feature type="transmembrane region" description="Helical" evidence="2">
    <location>
        <begin position="668"/>
        <end position="688"/>
    </location>
</feature>
<keyword evidence="2" id="KW-0812">Transmembrane</keyword>
<dbReference type="Proteomes" id="UP000095751">
    <property type="component" value="Unassembled WGS sequence"/>
</dbReference>
<evidence type="ECO:0000313" key="5">
    <source>
        <dbReference type="Proteomes" id="UP000095751"/>
    </source>
</evidence>
<evidence type="ECO:0000256" key="2">
    <source>
        <dbReference type="SAM" id="Phobius"/>
    </source>
</evidence>
<feature type="signal peptide" evidence="3">
    <location>
        <begin position="1"/>
        <end position="25"/>
    </location>
</feature>
<protein>
    <recommendedName>
        <fullName evidence="6">Calmodulin</fullName>
    </recommendedName>
</protein>
<name>A0A1E7FIY5_9STRA</name>
<dbReference type="InterPro" id="IPR018247">
    <property type="entry name" value="EF_Hand_1_Ca_BS"/>
</dbReference>
<proteinExistence type="predicted"/>
<reference evidence="4 5" key="1">
    <citation type="submission" date="2016-09" db="EMBL/GenBank/DDBJ databases">
        <title>Extensive genetic diversity and differential bi-allelic expression allows diatom success in the polar Southern Ocean.</title>
        <authorList>
            <consortium name="DOE Joint Genome Institute"/>
            <person name="Mock T."/>
            <person name="Otillar R.P."/>
            <person name="Strauss J."/>
            <person name="Dupont C."/>
            <person name="Frickenhaus S."/>
            <person name="Maumus F."/>
            <person name="Mcmullan M."/>
            <person name="Sanges R."/>
            <person name="Schmutz J."/>
            <person name="Toseland A."/>
            <person name="Valas R."/>
            <person name="Veluchamy A."/>
            <person name="Ward B.J."/>
            <person name="Allen A."/>
            <person name="Barry K."/>
            <person name="Falciatore A."/>
            <person name="Ferrante M."/>
            <person name="Fortunato A.E."/>
            <person name="Gloeckner G."/>
            <person name="Gruber A."/>
            <person name="Hipkin R."/>
            <person name="Janech M."/>
            <person name="Kroth P."/>
            <person name="Leese F."/>
            <person name="Lindquist E."/>
            <person name="Lyon B.R."/>
            <person name="Martin J."/>
            <person name="Mayer C."/>
            <person name="Parker M."/>
            <person name="Quesneville H."/>
            <person name="Raymond J."/>
            <person name="Uhlig C."/>
            <person name="Valentin K.U."/>
            <person name="Worden A.Z."/>
            <person name="Armbrust E.V."/>
            <person name="Bowler C."/>
            <person name="Green B."/>
            <person name="Moulton V."/>
            <person name="Van Oosterhout C."/>
            <person name="Grigoriev I."/>
        </authorList>
    </citation>
    <scope>NUCLEOTIDE SEQUENCE [LARGE SCALE GENOMIC DNA]</scope>
    <source>
        <strain evidence="4 5">CCMP1102</strain>
    </source>
</reference>
<dbReference type="InterPro" id="IPR011643">
    <property type="entry name" value="HCR1"/>
</dbReference>
<dbReference type="EMBL" id="KV784357">
    <property type="protein sequence ID" value="OEU18084.1"/>
    <property type="molecule type" value="Genomic_DNA"/>
</dbReference>
<feature type="chain" id="PRO_5009193176" description="Calmodulin" evidence="3">
    <location>
        <begin position="26"/>
        <end position="754"/>
    </location>
</feature>
<dbReference type="InParanoid" id="A0A1E7FIY5"/>
<dbReference type="KEGG" id="fcy:FRACYDRAFT_238518"/>
<evidence type="ECO:0000313" key="4">
    <source>
        <dbReference type="EMBL" id="OEU18084.1"/>
    </source>
</evidence>
<keyword evidence="2" id="KW-0472">Membrane</keyword>
<organism evidence="4 5">
    <name type="scientific">Fragilariopsis cylindrus CCMP1102</name>
    <dbReference type="NCBI Taxonomy" id="635003"/>
    <lineage>
        <taxon>Eukaryota</taxon>
        <taxon>Sar</taxon>
        <taxon>Stramenopiles</taxon>
        <taxon>Ochrophyta</taxon>
        <taxon>Bacillariophyta</taxon>
        <taxon>Bacillariophyceae</taxon>
        <taxon>Bacillariophycidae</taxon>
        <taxon>Bacillariales</taxon>
        <taxon>Bacillariaceae</taxon>
        <taxon>Fragilariopsis</taxon>
    </lineage>
</organism>
<keyword evidence="3" id="KW-0732">Signal</keyword>
<dbReference type="PROSITE" id="PS00018">
    <property type="entry name" value="EF_HAND_1"/>
    <property type="match status" value="1"/>
</dbReference>
<dbReference type="AlphaFoldDB" id="A0A1E7FIY5"/>
<gene>
    <name evidence="4" type="ORF">FRACYDRAFT_238518</name>
</gene>
<evidence type="ECO:0008006" key="6">
    <source>
        <dbReference type="Google" id="ProtNLM"/>
    </source>
</evidence>
<sequence>MVYFTSLPIAALNILAYLSSSSINASPTEDVTFSVAGPKFGGVLLADQRLDGIYLLRDLDGNGDAEAEDEATLYFNNNGDLGNPFKVHQGQSGYVYVADGDQDAVFRLEDIDHNGDAQDDGESSIWFSAAGNDAGLTLPTPNGVWETNDGDVVVYIVNAGTSSEPNDYVLRTQDLDGDGNANGPGEAIVWCNLSVLVSELLGLPPNKSVPFEIVFIGDIAYITDVAGGNNVILSAQDINGNGVIDSGELRIVLALPNDVGVNEFFSALTKIGPDLILSTFSPFNPPTPNFVWFLNDSDGSGTIDKPDEVNKVWNGLNTPPGKNVDFNFGIAAAQIGTNIYTASNDQDGGVFRLVDSDGDGKYDSPGDVILFRSMSMDTTNTIPAVRPRNVEVLPEFFQAKGYYGVSNVDKQNDLPFDLQAIALQLETFSDRPPEVTYADILAIYEDGGFLPGFSFAGFADGTDALNPVKSFNNIFPEAVVYFGSENFLDTYIRGAITGTGPFENSNDNVRSAAIISGIYSLLNYFVNFELRFSQIKANDNNFGCPKGAPHNFDEAIAFFYGPRGQSSLFAFFDDLQKDVGMGKSSVTCEPYFEFDVNAVIVDNFIRGIDQIAPHRPPLGSDECVPPSEAVFPTLEAKSIEFILFRTFLVACAEQSRRILSNNFNDREFAITFVTGLYLLVGPVVFAFAPDADENIKLQFDLLSMKPCSNIIPGATLVDTFDRLIEQIDNPTQPPTPDQKSSKSKSSKKKKGKKS</sequence>
<evidence type="ECO:0000256" key="3">
    <source>
        <dbReference type="SAM" id="SignalP"/>
    </source>
</evidence>
<feature type="compositionally biased region" description="Basic residues" evidence="1">
    <location>
        <begin position="741"/>
        <end position="754"/>
    </location>
</feature>
<dbReference type="Pfam" id="PF07692">
    <property type="entry name" value="Fea1"/>
    <property type="match status" value="1"/>
</dbReference>
<keyword evidence="5" id="KW-1185">Reference proteome</keyword>
<keyword evidence="2" id="KW-1133">Transmembrane helix</keyword>
<feature type="region of interest" description="Disordered" evidence="1">
    <location>
        <begin position="727"/>
        <end position="754"/>
    </location>
</feature>
<evidence type="ECO:0000256" key="1">
    <source>
        <dbReference type="SAM" id="MobiDB-lite"/>
    </source>
</evidence>
<accession>A0A1E7FIY5</accession>